<keyword evidence="12" id="KW-0325">Glycoprotein</keyword>
<evidence type="ECO:0000256" key="5">
    <source>
        <dbReference type="ARBA" id="ARBA00022679"/>
    </source>
</evidence>
<gene>
    <name evidence="15" type="primary">LOC117349829</name>
</gene>
<keyword evidence="5" id="KW-0808">Transferase</keyword>
<dbReference type="InterPro" id="IPR002659">
    <property type="entry name" value="Glyco_trans_31"/>
</dbReference>
<keyword evidence="6 13" id="KW-0812">Transmembrane</keyword>
<keyword evidence="4 13" id="KW-0328">Glycosyltransferase</keyword>
<dbReference type="AlphaFoldDB" id="A0A6P8PDV1"/>
<evidence type="ECO:0000313" key="14">
    <source>
        <dbReference type="Proteomes" id="UP000515159"/>
    </source>
</evidence>
<dbReference type="GO" id="GO:0016758">
    <property type="term" value="F:hexosyltransferase activity"/>
    <property type="evidence" value="ECO:0007669"/>
    <property type="project" value="InterPro"/>
</dbReference>
<dbReference type="OrthoDB" id="2139606at2759"/>
<proteinExistence type="inferred from homology"/>
<sequence length="350" mass="39487">MCMHHLKYHHQGLRHRWLCRCLLLVLVGTAVAPALVLTGLYEEFLAFSIAPFLRSGSSYIDRGWNSSGALYRIANDKACHGAVPPFLLNLVVSSPSNFEARQAIRQTWGSTEELKGLRIRTLFAVGQPQAPDVQVLLEQEFIEHRDLVQGTFHDTYRNLTLKTLMLLRWASTFCPEAHFLLKVDDDVFVNTKRLVGHLRTLGYPRPEGIYLGRIHWLARPVRDLASQYYIAEAEFPGYIFPLYCSGTAYVVSGDVAQQVAAVALETPIVPMEDVYVGICARKLGVAPQHSAWFSGSTHYPLDICCYQHTFTSHHMTPTLMKAAWGLLASGKNDCSRLLRRLELLWCKLIS</sequence>
<dbReference type="PANTHER" id="PTHR11214">
    <property type="entry name" value="BETA-1,3-N-ACETYLGLUCOSAMINYLTRANSFERASE"/>
    <property type="match status" value="1"/>
</dbReference>
<dbReference type="Pfam" id="PF01762">
    <property type="entry name" value="Galactosyl_T"/>
    <property type="match status" value="1"/>
</dbReference>
<accession>A0A6P8PDV1</accession>
<dbReference type="GO" id="GO:0000139">
    <property type="term" value="C:Golgi membrane"/>
    <property type="evidence" value="ECO:0007669"/>
    <property type="project" value="UniProtKB-SubCell"/>
</dbReference>
<dbReference type="InParanoid" id="A0A6P8PDV1"/>
<organism evidence="14 15">
    <name type="scientific">Geotrypetes seraphini</name>
    <name type="common">Gaboon caecilian</name>
    <name type="synonym">Caecilia seraphini</name>
    <dbReference type="NCBI Taxonomy" id="260995"/>
    <lineage>
        <taxon>Eukaryota</taxon>
        <taxon>Metazoa</taxon>
        <taxon>Chordata</taxon>
        <taxon>Craniata</taxon>
        <taxon>Vertebrata</taxon>
        <taxon>Euteleostomi</taxon>
        <taxon>Amphibia</taxon>
        <taxon>Gymnophiona</taxon>
        <taxon>Geotrypetes</taxon>
    </lineage>
</organism>
<dbReference type="GO" id="GO:0006629">
    <property type="term" value="P:lipid metabolic process"/>
    <property type="evidence" value="ECO:0007669"/>
    <property type="project" value="UniProtKB-KW"/>
</dbReference>
<name>A0A6P8PDV1_GEOSA</name>
<evidence type="ECO:0000256" key="11">
    <source>
        <dbReference type="ARBA" id="ARBA00023136"/>
    </source>
</evidence>
<evidence type="ECO:0000256" key="2">
    <source>
        <dbReference type="ARBA" id="ARBA00004922"/>
    </source>
</evidence>
<comment type="pathway">
    <text evidence="2">Protein modification; protein glycosylation.</text>
</comment>
<keyword evidence="10" id="KW-0443">Lipid metabolism</keyword>
<evidence type="ECO:0000256" key="3">
    <source>
        <dbReference type="ARBA" id="ARBA00008661"/>
    </source>
</evidence>
<dbReference type="GO" id="GO:0006493">
    <property type="term" value="P:protein O-linked glycosylation"/>
    <property type="evidence" value="ECO:0007669"/>
    <property type="project" value="TreeGrafter"/>
</dbReference>
<dbReference type="RefSeq" id="XP_033779315.1">
    <property type="nucleotide sequence ID" value="XM_033923424.1"/>
</dbReference>
<evidence type="ECO:0000256" key="7">
    <source>
        <dbReference type="ARBA" id="ARBA00022968"/>
    </source>
</evidence>
<comment type="subcellular location">
    <subcellularLocation>
        <location evidence="1 13">Golgi apparatus membrane</location>
        <topology evidence="1 13">Single-pass type II membrane protein</topology>
    </subcellularLocation>
</comment>
<keyword evidence="9 13" id="KW-0333">Golgi apparatus</keyword>
<evidence type="ECO:0000256" key="1">
    <source>
        <dbReference type="ARBA" id="ARBA00004323"/>
    </source>
</evidence>
<dbReference type="EC" id="2.4.1.-" evidence="13"/>
<dbReference type="FunFam" id="3.90.550.50:FF:000001">
    <property type="entry name" value="Hexosyltransferase"/>
    <property type="match status" value="1"/>
</dbReference>
<protein>
    <recommendedName>
        <fullName evidence="13">Hexosyltransferase</fullName>
        <ecNumber evidence="13">2.4.1.-</ecNumber>
    </recommendedName>
</protein>
<feature type="transmembrane region" description="Helical" evidence="13">
    <location>
        <begin position="21"/>
        <end position="41"/>
    </location>
</feature>
<dbReference type="Gene3D" id="3.90.550.50">
    <property type="match status" value="1"/>
</dbReference>
<evidence type="ECO:0000256" key="13">
    <source>
        <dbReference type="RuleBase" id="RU363063"/>
    </source>
</evidence>
<comment type="similarity">
    <text evidence="3 13">Belongs to the glycosyltransferase 31 family.</text>
</comment>
<keyword evidence="14" id="KW-1185">Reference proteome</keyword>
<evidence type="ECO:0000313" key="15">
    <source>
        <dbReference type="RefSeq" id="XP_033779315.1"/>
    </source>
</evidence>
<dbReference type="KEGG" id="gsh:117349829"/>
<keyword evidence="7 13" id="KW-0735">Signal-anchor</keyword>
<keyword evidence="8 13" id="KW-1133">Transmembrane helix</keyword>
<evidence type="ECO:0000256" key="8">
    <source>
        <dbReference type="ARBA" id="ARBA00022989"/>
    </source>
</evidence>
<evidence type="ECO:0000256" key="4">
    <source>
        <dbReference type="ARBA" id="ARBA00022676"/>
    </source>
</evidence>
<evidence type="ECO:0000256" key="6">
    <source>
        <dbReference type="ARBA" id="ARBA00022692"/>
    </source>
</evidence>
<dbReference type="Proteomes" id="UP000515159">
    <property type="component" value="Chromosome 16"/>
</dbReference>
<evidence type="ECO:0000256" key="12">
    <source>
        <dbReference type="ARBA" id="ARBA00023180"/>
    </source>
</evidence>
<dbReference type="FunCoup" id="A0A6P8PDV1">
    <property type="interactions" value="144"/>
</dbReference>
<evidence type="ECO:0000256" key="10">
    <source>
        <dbReference type="ARBA" id="ARBA00023098"/>
    </source>
</evidence>
<evidence type="ECO:0000256" key="9">
    <source>
        <dbReference type="ARBA" id="ARBA00023034"/>
    </source>
</evidence>
<reference evidence="15" key="1">
    <citation type="submission" date="2025-08" db="UniProtKB">
        <authorList>
            <consortium name="RefSeq"/>
        </authorList>
    </citation>
    <scope>IDENTIFICATION</scope>
</reference>
<dbReference type="PANTHER" id="PTHR11214:SF378">
    <property type="entry name" value="BETA-1,3-GALACTOSYLTRANSFERASE 4"/>
    <property type="match status" value="1"/>
</dbReference>
<dbReference type="GeneID" id="117349829"/>
<keyword evidence="11 13" id="KW-0472">Membrane</keyword>